<evidence type="ECO:0000256" key="6">
    <source>
        <dbReference type="ARBA" id="ARBA00022692"/>
    </source>
</evidence>
<comment type="caution">
    <text evidence="11">Lacks conserved residue(s) required for the propagation of feature annotation.</text>
</comment>
<dbReference type="Proteomes" id="UP000807716">
    <property type="component" value="Unassembled WGS sequence"/>
</dbReference>
<feature type="transmembrane region" description="Helical" evidence="11">
    <location>
        <begin position="183"/>
        <end position="200"/>
    </location>
</feature>
<protein>
    <recommendedName>
        <fullName evidence="11">Mannosyltransferase</fullName>
        <ecNumber evidence="11">2.4.1.-</ecNumber>
    </recommendedName>
</protein>
<organism evidence="12 13">
    <name type="scientific">Actinomortierella ambigua</name>
    <dbReference type="NCBI Taxonomy" id="1343610"/>
    <lineage>
        <taxon>Eukaryota</taxon>
        <taxon>Fungi</taxon>
        <taxon>Fungi incertae sedis</taxon>
        <taxon>Mucoromycota</taxon>
        <taxon>Mortierellomycotina</taxon>
        <taxon>Mortierellomycetes</taxon>
        <taxon>Mortierellales</taxon>
        <taxon>Mortierellaceae</taxon>
        <taxon>Actinomortierella</taxon>
    </lineage>
</organism>
<keyword evidence="13" id="KW-1185">Reference proteome</keyword>
<keyword evidence="3" id="KW-0337">GPI-anchor biosynthesis</keyword>
<dbReference type="PANTHER" id="PTHR22760:SF3">
    <property type="entry name" value="GPI MANNOSYLTRANSFERASE 4"/>
    <property type="match status" value="1"/>
</dbReference>
<name>A0A9P6Q2T4_9FUNG</name>
<dbReference type="GO" id="GO:0000026">
    <property type="term" value="F:alpha-1,2-mannosyltransferase activity"/>
    <property type="evidence" value="ECO:0007669"/>
    <property type="project" value="TreeGrafter"/>
</dbReference>
<evidence type="ECO:0000256" key="10">
    <source>
        <dbReference type="ARBA" id="ARBA00038466"/>
    </source>
</evidence>
<keyword evidence="9 11" id="KW-0472">Membrane</keyword>
<evidence type="ECO:0000256" key="7">
    <source>
        <dbReference type="ARBA" id="ARBA00022824"/>
    </source>
</evidence>
<evidence type="ECO:0000256" key="11">
    <source>
        <dbReference type="RuleBase" id="RU363075"/>
    </source>
</evidence>
<keyword evidence="8 11" id="KW-1133">Transmembrane helix</keyword>
<evidence type="ECO:0000313" key="12">
    <source>
        <dbReference type="EMBL" id="KAG0258089.1"/>
    </source>
</evidence>
<comment type="pathway">
    <text evidence="2">Glycolipid biosynthesis; glycosylphosphatidylinositol-anchor biosynthesis.</text>
</comment>
<evidence type="ECO:0000256" key="9">
    <source>
        <dbReference type="ARBA" id="ARBA00023136"/>
    </source>
</evidence>
<feature type="transmembrane region" description="Helical" evidence="11">
    <location>
        <begin position="221"/>
        <end position="240"/>
    </location>
</feature>
<evidence type="ECO:0000256" key="5">
    <source>
        <dbReference type="ARBA" id="ARBA00022679"/>
    </source>
</evidence>
<dbReference type="InterPro" id="IPR005599">
    <property type="entry name" value="GPI_mannosylTrfase"/>
</dbReference>
<reference evidence="12" key="1">
    <citation type="journal article" date="2020" name="Fungal Divers.">
        <title>Resolving the Mortierellaceae phylogeny through synthesis of multi-gene phylogenetics and phylogenomics.</title>
        <authorList>
            <person name="Vandepol N."/>
            <person name="Liber J."/>
            <person name="Desiro A."/>
            <person name="Na H."/>
            <person name="Kennedy M."/>
            <person name="Barry K."/>
            <person name="Grigoriev I.V."/>
            <person name="Miller A.N."/>
            <person name="O'Donnell K."/>
            <person name="Stajich J.E."/>
            <person name="Bonito G."/>
        </authorList>
    </citation>
    <scope>NUCLEOTIDE SEQUENCE</scope>
    <source>
        <strain evidence="12">BC1065</strain>
    </source>
</reference>
<comment type="similarity">
    <text evidence="10">Belongs to the glycosyltransferase 22 family. PIGZ subfamily.</text>
</comment>
<comment type="subcellular location">
    <subcellularLocation>
        <location evidence="1 11">Endoplasmic reticulum membrane</location>
        <topology evidence="1 11">Multi-pass membrane protein</topology>
    </subcellularLocation>
</comment>
<dbReference type="EC" id="2.4.1.-" evidence="11"/>
<keyword evidence="6 11" id="KW-0812">Transmembrane</keyword>
<evidence type="ECO:0000256" key="8">
    <source>
        <dbReference type="ARBA" id="ARBA00022989"/>
    </source>
</evidence>
<accession>A0A9P6Q2T4</accession>
<proteinExistence type="inferred from homology"/>
<keyword evidence="5" id="KW-0808">Transferase</keyword>
<evidence type="ECO:0000256" key="2">
    <source>
        <dbReference type="ARBA" id="ARBA00004687"/>
    </source>
</evidence>
<dbReference type="Pfam" id="PF03901">
    <property type="entry name" value="Glyco_transf_22"/>
    <property type="match status" value="2"/>
</dbReference>
<dbReference type="PANTHER" id="PTHR22760">
    <property type="entry name" value="GLYCOSYLTRANSFERASE"/>
    <property type="match status" value="1"/>
</dbReference>
<dbReference type="OrthoDB" id="10066429at2759"/>
<gene>
    <name evidence="12" type="primary">SMP3</name>
    <name evidence="12" type="ORF">DFQ27_004801</name>
</gene>
<dbReference type="GO" id="GO:0006506">
    <property type="term" value="P:GPI anchor biosynthetic process"/>
    <property type="evidence" value="ECO:0007669"/>
    <property type="project" value="UniProtKB-KW"/>
</dbReference>
<feature type="transmembrane region" description="Helical" evidence="11">
    <location>
        <begin position="15"/>
        <end position="35"/>
    </location>
</feature>
<comment type="caution">
    <text evidence="12">The sequence shown here is derived from an EMBL/GenBank/DDBJ whole genome shotgun (WGS) entry which is preliminary data.</text>
</comment>
<evidence type="ECO:0000256" key="1">
    <source>
        <dbReference type="ARBA" id="ARBA00004477"/>
    </source>
</evidence>
<dbReference type="AlphaFoldDB" id="A0A9P6Q2T4"/>
<evidence type="ECO:0000256" key="4">
    <source>
        <dbReference type="ARBA" id="ARBA00022676"/>
    </source>
</evidence>
<dbReference type="GO" id="GO:0005789">
    <property type="term" value="C:endoplasmic reticulum membrane"/>
    <property type="evidence" value="ECO:0007669"/>
    <property type="project" value="UniProtKB-SubCell"/>
</dbReference>
<evidence type="ECO:0000256" key="3">
    <source>
        <dbReference type="ARBA" id="ARBA00022502"/>
    </source>
</evidence>
<dbReference type="EMBL" id="JAAAJB010000337">
    <property type="protein sequence ID" value="KAG0258089.1"/>
    <property type="molecule type" value="Genomic_DNA"/>
</dbReference>
<feature type="transmembrane region" description="Helical" evidence="11">
    <location>
        <begin position="269"/>
        <end position="287"/>
    </location>
</feature>
<keyword evidence="7 11" id="KW-0256">Endoplasmic reticulum</keyword>
<evidence type="ECO:0000313" key="13">
    <source>
        <dbReference type="Proteomes" id="UP000807716"/>
    </source>
</evidence>
<sequence length="481" mass="54109">MTDTRTFRPLSKATWGIYLLFVAIRVFVAFQPGYIHPDEYFQNAEITAGKLFNLSVNTPWEYLPQNPCRSILAPAITTGIPYAILKATLGTHPGKDFFLDRFRDSGIVLGVSINIVLDSLFFGKLTIVHAATQQPIASWTEVLDPFAWRDLQFQGTLTVTFLNNLLYNLDKDNLAQHGLHPRYLHLLVNFPVLFANLAYVGVKAIGEKIFAQKQCVSQSTLVTALAYSGISGILLLSVMPHQEARFLTPLLIPLVLTTASRVSKLGRKFWPLWLVYNGVLAIVFGTFHQAGVTPAIAELQTQALGITNCQTIPLRSGSTSSHVGCDTNTSPKGIYHLNRNGNETYITHTIYYKTYMPPYHLYGLNEQDAENHGIKLEISDWRTKDREELIKALSEIPAAKDPNHRLLIEEAFVENPNKALFFESAPGIYWRNVLIAPSTVDLSDQPFYNTRLSFTPHANLDHMDVILQRPFSSFSMNIYYI</sequence>
<keyword evidence="4 11" id="KW-0328">Glycosyltransferase</keyword>